<dbReference type="Gene3D" id="1.10.3720.10">
    <property type="entry name" value="MetI-like"/>
    <property type="match status" value="1"/>
</dbReference>
<evidence type="ECO:0000256" key="5">
    <source>
        <dbReference type="ARBA" id="ARBA00022692"/>
    </source>
</evidence>
<keyword evidence="4" id="KW-1003">Cell membrane</keyword>
<sequence>MSMVRSNRWLGWSLLGLGFAFLYLPILLLMVYSFNASKLATVWSGFSTRWYGELFNNRQILDALWISLKVAFWTACAATVLGTMAAMVMTRMRRFPGKTLFGALITAPLVMPEVILGFSLMTLLVAMGGIPGFPSRGVTSIWIAHVTFTLSFVTVVVSSRLQELDRSLEEAAMDLGASRLKVFFQITLPIIAPALVAGWLLAFTLSLDDVVIASFVAGPNSTTLPMKVFSSVRMGIKPEINALATLMVLAVSIAAVVGWYITARAEKRRQRDMQMALQDPS</sequence>
<comment type="subcellular location">
    <subcellularLocation>
        <location evidence="1 8">Cell membrane</location>
        <topology evidence="1 8">Multi-pass membrane protein</topology>
    </subcellularLocation>
</comment>
<reference evidence="10 11" key="1">
    <citation type="submission" date="2017-06" db="EMBL/GenBank/DDBJ databases">
        <authorList>
            <person name="Kim H.J."/>
            <person name="Triplett B.A."/>
        </authorList>
    </citation>
    <scope>NUCLEOTIDE SEQUENCE [LARGE SCALE GENOMIC DNA]</scope>
    <source>
        <strain evidence="10 11">13146</strain>
    </source>
</reference>
<evidence type="ECO:0000313" key="10">
    <source>
        <dbReference type="EMBL" id="OWQ55115.1"/>
    </source>
</evidence>
<evidence type="ECO:0000259" key="9">
    <source>
        <dbReference type="PROSITE" id="PS50928"/>
    </source>
</evidence>
<evidence type="ECO:0000256" key="8">
    <source>
        <dbReference type="RuleBase" id="RU363032"/>
    </source>
</evidence>
<name>A0A246HP37_STEMA</name>
<evidence type="ECO:0000256" key="7">
    <source>
        <dbReference type="ARBA" id="ARBA00023136"/>
    </source>
</evidence>
<evidence type="ECO:0000256" key="6">
    <source>
        <dbReference type="ARBA" id="ARBA00022989"/>
    </source>
</evidence>
<dbReference type="PROSITE" id="PS50928">
    <property type="entry name" value="ABC_TM1"/>
    <property type="match status" value="1"/>
</dbReference>
<comment type="similarity">
    <text evidence="2">Belongs to the binding-protein-dependent transport system permease family. CysTW subfamily.</text>
</comment>
<dbReference type="AlphaFoldDB" id="A0A246HP37"/>
<feature type="transmembrane region" description="Helical" evidence="8">
    <location>
        <begin position="240"/>
        <end position="261"/>
    </location>
</feature>
<feature type="transmembrane region" description="Helical" evidence="8">
    <location>
        <begin position="70"/>
        <end position="88"/>
    </location>
</feature>
<feature type="transmembrane region" description="Helical" evidence="8">
    <location>
        <begin position="142"/>
        <end position="161"/>
    </location>
</feature>
<keyword evidence="7 8" id="KW-0472">Membrane</keyword>
<feature type="transmembrane region" description="Helical" evidence="8">
    <location>
        <begin position="100"/>
        <end position="130"/>
    </location>
</feature>
<feature type="transmembrane region" description="Helical" evidence="8">
    <location>
        <begin position="182"/>
        <end position="202"/>
    </location>
</feature>
<proteinExistence type="inferred from homology"/>
<feature type="domain" description="ABC transmembrane type-1" evidence="9">
    <location>
        <begin position="64"/>
        <end position="258"/>
    </location>
</feature>
<keyword evidence="5 8" id="KW-0812">Transmembrane</keyword>
<organism evidence="10 11">
    <name type="scientific">Stenotrophomonas maltophilia</name>
    <name type="common">Pseudomonas maltophilia</name>
    <name type="synonym">Xanthomonas maltophilia</name>
    <dbReference type="NCBI Taxonomy" id="40324"/>
    <lineage>
        <taxon>Bacteria</taxon>
        <taxon>Pseudomonadati</taxon>
        <taxon>Pseudomonadota</taxon>
        <taxon>Gammaproteobacteria</taxon>
        <taxon>Lysobacterales</taxon>
        <taxon>Lysobacteraceae</taxon>
        <taxon>Stenotrophomonas</taxon>
        <taxon>Stenotrophomonas maltophilia group</taxon>
    </lineage>
</organism>
<dbReference type="Pfam" id="PF00528">
    <property type="entry name" value="BPD_transp_1"/>
    <property type="match status" value="1"/>
</dbReference>
<dbReference type="EMBL" id="NIVS01000013">
    <property type="protein sequence ID" value="OWQ55115.1"/>
    <property type="molecule type" value="Genomic_DNA"/>
</dbReference>
<evidence type="ECO:0000256" key="2">
    <source>
        <dbReference type="ARBA" id="ARBA00007069"/>
    </source>
</evidence>
<keyword evidence="3 8" id="KW-0813">Transport</keyword>
<dbReference type="InterPro" id="IPR051789">
    <property type="entry name" value="Bact_Polyamine_Transport"/>
</dbReference>
<evidence type="ECO:0000256" key="1">
    <source>
        <dbReference type="ARBA" id="ARBA00004651"/>
    </source>
</evidence>
<dbReference type="Proteomes" id="UP000198157">
    <property type="component" value="Unassembled WGS sequence"/>
</dbReference>
<evidence type="ECO:0000256" key="4">
    <source>
        <dbReference type="ARBA" id="ARBA00022475"/>
    </source>
</evidence>
<keyword evidence="6 8" id="KW-1133">Transmembrane helix</keyword>
<dbReference type="OrthoDB" id="9782004at2"/>
<dbReference type="CDD" id="cd06261">
    <property type="entry name" value="TM_PBP2"/>
    <property type="match status" value="1"/>
</dbReference>
<dbReference type="InterPro" id="IPR035906">
    <property type="entry name" value="MetI-like_sf"/>
</dbReference>
<accession>A0A246HP37</accession>
<dbReference type="SUPFAM" id="SSF161098">
    <property type="entry name" value="MetI-like"/>
    <property type="match status" value="1"/>
</dbReference>
<dbReference type="PANTHER" id="PTHR43848">
    <property type="entry name" value="PUTRESCINE TRANSPORT SYSTEM PERMEASE PROTEIN POTI"/>
    <property type="match status" value="1"/>
</dbReference>
<gene>
    <name evidence="10" type="ORF">CEE60_06080</name>
</gene>
<dbReference type="PANTHER" id="PTHR43848:SF2">
    <property type="entry name" value="PUTRESCINE TRANSPORT SYSTEM PERMEASE PROTEIN POTI"/>
    <property type="match status" value="1"/>
</dbReference>
<comment type="caution">
    <text evidence="10">The sequence shown here is derived from an EMBL/GenBank/DDBJ whole genome shotgun (WGS) entry which is preliminary data.</text>
</comment>
<feature type="transmembrane region" description="Helical" evidence="8">
    <location>
        <begin position="12"/>
        <end position="34"/>
    </location>
</feature>
<evidence type="ECO:0000256" key="3">
    <source>
        <dbReference type="ARBA" id="ARBA00022448"/>
    </source>
</evidence>
<dbReference type="GO" id="GO:0005886">
    <property type="term" value="C:plasma membrane"/>
    <property type="evidence" value="ECO:0007669"/>
    <property type="project" value="UniProtKB-SubCell"/>
</dbReference>
<dbReference type="InterPro" id="IPR000515">
    <property type="entry name" value="MetI-like"/>
</dbReference>
<protein>
    <submittedName>
        <fullName evidence="10">Putrescine ABC transporter permease PotI</fullName>
    </submittedName>
</protein>
<dbReference type="GO" id="GO:0055085">
    <property type="term" value="P:transmembrane transport"/>
    <property type="evidence" value="ECO:0007669"/>
    <property type="project" value="InterPro"/>
</dbReference>
<evidence type="ECO:0000313" key="11">
    <source>
        <dbReference type="Proteomes" id="UP000198157"/>
    </source>
</evidence>